<dbReference type="EMBL" id="QJKJ01000486">
    <property type="protein sequence ID" value="RDY12357.1"/>
    <property type="molecule type" value="Genomic_DNA"/>
</dbReference>
<keyword evidence="3" id="KW-1185">Reference proteome</keyword>
<gene>
    <name evidence="2" type="ORF">CR513_02871</name>
</gene>
<accession>A0A371IBC4</accession>
<reference evidence="2" key="1">
    <citation type="submission" date="2018-05" db="EMBL/GenBank/DDBJ databases">
        <title>Draft genome of Mucuna pruriens seed.</title>
        <authorList>
            <person name="Nnadi N.E."/>
            <person name="Vos R."/>
            <person name="Hasami M.H."/>
            <person name="Devisetty U.K."/>
            <person name="Aguiy J.C."/>
        </authorList>
    </citation>
    <scope>NUCLEOTIDE SEQUENCE [LARGE SCALE GENOMIC DNA]</scope>
    <source>
        <strain evidence="2">JCA_2017</strain>
    </source>
</reference>
<comment type="caution">
    <text evidence="2">The sequence shown here is derived from an EMBL/GenBank/DDBJ whole genome shotgun (WGS) entry which is preliminary data.</text>
</comment>
<feature type="compositionally biased region" description="Basic and acidic residues" evidence="1">
    <location>
        <begin position="1"/>
        <end position="16"/>
    </location>
</feature>
<name>A0A371IBC4_MUCPR</name>
<feature type="region of interest" description="Disordered" evidence="1">
    <location>
        <begin position="1"/>
        <end position="30"/>
    </location>
</feature>
<evidence type="ECO:0000313" key="3">
    <source>
        <dbReference type="Proteomes" id="UP000257109"/>
    </source>
</evidence>
<dbReference type="Proteomes" id="UP000257109">
    <property type="component" value="Unassembled WGS sequence"/>
</dbReference>
<sequence>MEKEKDLGKRTIEGAKNKSNNRAHLEQDEGTNLDSEAVLLMTITSAKTQSRISIEEEEELTAAPVFNQASVDSVVNSEGELIHSALIAEVEPAEFDKAMTEEKWLKAMKEEIKLYGEE</sequence>
<evidence type="ECO:0000256" key="1">
    <source>
        <dbReference type="SAM" id="MobiDB-lite"/>
    </source>
</evidence>
<organism evidence="2 3">
    <name type="scientific">Mucuna pruriens</name>
    <name type="common">Velvet bean</name>
    <name type="synonym">Dolichos pruriens</name>
    <dbReference type="NCBI Taxonomy" id="157652"/>
    <lineage>
        <taxon>Eukaryota</taxon>
        <taxon>Viridiplantae</taxon>
        <taxon>Streptophyta</taxon>
        <taxon>Embryophyta</taxon>
        <taxon>Tracheophyta</taxon>
        <taxon>Spermatophyta</taxon>
        <taxon>Magnoliopsida</taxon>
        <taxon>eudicotyledons</taxon>
        <taxon>Gunneridae</taxon>
        <taxon>Pentapetalae</taxon>
        <taxon>rosids</taxon>
        <taxon>fabids</taxon>
        <taxon>Fabales</taxon>
        <taxon>Fabaceae</taxon>
        <taxon>Papilionoideae</taxon>
        <taxon>50 kb inversion clade</taxon>
        <taxon>NPAAA clade</taxon>
        <taxon>indigoferoid/millettioid clade</taxon>
        <taxon>Phaseoleae</taxon>
        <taxon>Mucuna</taxon>
    </lineage>
</organism>
<evidence type="ECO:0008006" key="4">
    <source>
        <dbReference type="Google" id="ProtNLM"/>
    </source>
</evidence>
<protein>
    <recommendedName>
        <fullName evidence="4">Copia protein</fullName>
    </recommendedName>
</protein>
<proteinExistence type="predicted"/>
<feature type="non-terminal residue" evidence="2">
    <location>
        <position position="1"/>
    </location>
</feature>
<evidence type="ECO:0000313" key="2">
    <source>
        <dbReference type="EMBL" id="RDY12357.1"/>
    </source>
</evidence>
<dbReference type="AlphaFoldDB" id="A0A371IBC4"/>